<name>A0ABR8JBA8_9NOST</name>
<dbReference type="RefSeq" id="WP_190908818.1">
    <property type="nucleotide sequence ID" value="NZ_JACJTQ010000056.1"/>
</dbReference>
<protein>
    <submittedName>
        <fullName evidence="1">Mersacidin/lichenicidin family type 2 lantibiotic</fullName>
    </submittedName>
</protein>
<evidence type="ECO:0000313" key="1">
    <source>
        <dbReference type="EMBL" id="MBD2694677.1"/>
    </source>
</evidence>
<dbReference type="EMBL" id="JACJTQ010000056">
    <property type="protein sequence ID" value="MBD2694677.1"/>
    <property type="molecule type" value="Genomic_DNA"/>
</dbReference>
<accession>A0ABR8JBA8</accession>
<proteinExistence type="predicted"/>
<reference evidence="1 2" key="1">
    <citation type="journal article" date="2020" name="ISME J.">
        <title>Comparative genomics reveals insights into cyanobacterial evolution and habitat adaptation.</title>
        <authorList>
            <person name="Chen M.Y."/>
            <person name="Teng W.K."/>
            <person name="Zhao L."/>
            <person name="Hu C.X."/>
            <person name="Zhou Y.K."/>
            <person name="Han B.P."/>
            <person name="Song L.R."/>
            <person name="Shu W.S."/>
        </authorList>
    </citation>
    <scope>NUCLEOTIDE SEQUENCE [LARGE SCALE GENOMIC DNA]</scope>
    <source>
        <strain evidence="1 2">FACHB-362</strain>
    </source>
</reference>
<dbReference type="NCBIfam" id="TIGR03898">
    <property type="entry name" value="lanti_MRSA_kill"/>
    <property type="match status" value="1"/>
</dbReference>
<keyword evidence="2" id="KW-1185">Reference proteome</keyword>
<organism evidence="1 2">
    <name type="scientific">Anabaena catenula FACHB-362</name>
    <dbReference type="NCBI Taxonomy" id="2692877"/>
    <lineage>
        <taxon>Bacteria</taxon>
        <taxon>Bacillati</taxon>
        <taxon>Cyanobacteriota</taxon>
        <taxon>Cyanophyceae</taxon>
        <taxon>Nostocales</taxon>
        <taxon>Nostocaceae</taxon>
        <taxon>Anabaena</taxon>
    </lineage>
</organism>
<comment type="caution">
    <text evidence="1">The sequence shown here is derived from an EMBL/GenBank/DDBJ whole genome shotgun (WGS) entry which is preliminary data.</text>
</comment>
<dbReference type="InterPro" id="IPR027635">
    <property type="entry name" value="Lantibiotic2_lead_pep_dom"/>
</dbReference>
<sequence length="69" mass="8257">MSQQDIIRAWKDETFRNSLSEEQLSQLPENPAGILELEDEEMKEINGGRYVDSNITCDIYCWYWSYFTR</sequence>
<evidence type="ECO:0000313" key="2">
    <source>
        <dbReference type="Proteomes" id="UP000660381"/>
    </source>
</evidence>
<dbReference type="Proteomes" id="UP000660381">
    <property type="component" value="Unassembled WGS sequence"/>
</dbReference>
<gene>
    <name evidence="1" type="ORF">H6G68_23535</name>
</gene>